<evidence type="ECO:0000313" key="2">
    <source>
        <dbReference type="EMBL" id="OGG64530.1"/>
    </source>
</evidence>
<dbReference type="Proteomes" id="UP000177232">
    <property type="component" value="Unassembled WGS sequence"/>
</dbReference>
<reference evidence="2 3" key="1">
    <citation type="journal article" date="2016" name="Nat. Commun.">
        <title>Thousands of microbial genomes shed light on interconnected biogeochemical processes in an aquifer system.</title>
        <authorList>
            <person name="Anantharaman K."/>
            <person name="Brown C.T."/>
            <person name="Hug L.A."/>
            <person name="Sharon I."/>
            <person name="Castelle C.J."/>
            <person name="Probst A.J."/>
            <person name="Thomas B.C."/>
            <person name="Singh A."/>
            <person name="Wilkins M.J."/>
            <person name="Karaoz U."/>
            <person name="Brodie E.L."/>
            <person name="Williams K.H."/>
            <person name="Hubbard S.S."/>
            <person name="Banfield J.F."/>
        </authorList>
    </citation>
    <scope>NUCLEOTIDE SEQUENCE [LARGE SCALE GENOMIC DNA]</scope>
</reference>
<evidence type="ECO:0000313" key="3">
    <source>
        <dbReference type="Proteomes" id="UP000177232"/>
    </source>
</evidence>
<protein>
    <recommendedName>
        <fullName evidence="1">Carrier domain-containing protein</fullName>
    </recommendedName>
</protein>
<dbReference type="Pfam" id="PF00550">
    <property type="entry name" value="PP-binding"/>
    <property type="match status" value="1"/>
</dbReference>
<dbReference type="STRING" id="1798496.A3C94_01105"/>
<dbReference type="AlphaFoldDB" id="A0A1F6DTD5"/>
<proteinExistence type="predicted"/>
<gene>
    <name evidence="2" type="ORF">A3C94_01105</name>
</gene>
<dbReference type="InterPro" id="IPR036736">
    <property type="entry name" value="ACP-like_sf"/>
</dbReference>
<evidence type="ECO:0000259" key="1">
    <source>
        <dbReference type="PROSITE" id="PS50075"/>
    </source>
</evidence>
<comment type="caution">
    <text evidence="2">The sequence shown here is derived from an EMBL/GenBank/DDBJ whole genome shotgun (WGS) entry which is preliminary data.</text>
</comment>
<dbReference type="InterPro" id="IPR009081">
    <property type="entry name" value="PP-bd_ACP"/>
</dbReference>
<dbReference type="Gene3D" id="1.10.1200.10">
    <property type="entry name" value="ACP-like"/>
    <property type="match status" value="1"/>
</dbReference>
<name>A0A1F6DTD5_9BACT</name>
<dbReference type="PROSITE" id="PS50075">
    <property type="entry name" value="CARRIER"/>
    <property type="match status" value="1"/>
</dbReference>
<feature type="domain" description="Carrier" evidence="1">
    <location>
        <begin position="1"/>
        <end position="83"/>
    </location>
</feature>
<sequence length="88" mass="10028">MKKTIQQKVLDIIRDLSRSEKKLDDHTLLSVKYLDEGIIDSFTLVEMIATLEQRFGIKFSAGELTSQTFRTLAGVITIVEKNLAEQKK</sequence>
<dbReference type="EMBL" id="MFLJ01000019">
    <property type="protein sequence ID" value="OGG64530.1"/>
    <property type="molecule type" value="Genomic_DNA"/>
</dbReference>
<dbReference type="SUPFAM" id="SSF47336">
    <property type="entry name" value="ACP-like"/>
    <property type="match status" value="1"/>
</dbReference>
<accession>A0A1F6DTD5</accession>
<organism evidence="2 3">
    <name type="scientific">Candidatus Kaiserbacteria bacterium RIFCSPHIGHO2_02_FULL_55_17</name>
    <dbReference type="NCBI Taxonomy" id="1798496"/>
    <lineage>
        <taxon>Bacteria</taxon>
        <taxon>Candidatus Kaiseribacteriota</taxon>
    </lineage>
</organism>